<organism evidence="1">
    <name type="scientific">Rhizophora mucronata</name>
    <name type="common">Asiatic mangrove</name>
    <dbReference type="NCBI Taxonomy" id="61149"/>
    <lineage>
        <taxon>Eukaryota</taxon>
        <taxon>Viridiplantae</taxon>
        <taxon>Streptophyta</taxon>
        <taxon>Embryophyta</taxon>
        <taxon>Tracheophyta</taxon>
        <taxon>Spermatophyta</taxon>
        <taxon>Magnoliopsida</taxon>
        <taxon>eudicotyledons</taxon>
        <taxon>Gunneridae</taxon>
        <taxon>Pentapetalae</taxon>
        <taxon>rosids</taxon>
        <taxon>fabids</taxon>
        <taxon>Malpighiales</taxon>
        <taxon>Rhizophoraceae</taxon>
        <taxon>Rhizophora</taxon>
    </lineage>
</organism>
<sequence length="41" mass="4807">MLPESSIILLQIDFQTLLPSQLALRTRLFLKYCDSHDLFLL</sequence>
<dbReference type="EMBL" id="GGEC01015151">
    <property type="protein sequence ID" value="MBW95634.1"/>
    <property type="molecule type" value="Transcribed_RNA"/>
</dbReference>
<proteinExistence type="predicted"/>
<evidence type="ECO:0000313" key="1">
    <source>
        <dbReference type="EMBL" id="MBW95634.1"/>
    </source>
</evidence>
<dbReference type="AlphaFoldDB" id="A0A2P2JQ88"/>
<protein>
    <submittedName>
        <fullName evidence="1">Uncharacterized protein</fullName>
    </submittedName>
</protein>
<reference evidence="1" key="1">
    <citation type="submission" date="2018-02" db="EMBL/GenBank/DDBJ databases">
        <title>Rhizophora mucronata_Transcriptome.</title>
        <authorList>
            <person name="Meera S.P."/>
            <person name="Sreeshan A."/>
            <person name="Augustine A."/>
        </authorList>
    </citation>
    <scope>NUCLEOTIDE SEQUENCE</scope>
    <source>
        <tissue evidence="1">Leaf</tissue>
    </source>
</reference>
<accession>A0A2P2JQ88</accession>
<name>A0A2P2JQ88_RHIMU</name>